<accession>A0A9Q9W6A3</accession>
<protein>
    <submittedName>
        <fullName evidence="1 2">Uncharacterized protein LOC109069709 isoform X1</fullName>
    </submittedName>
</protein>
<dbReference type="GeneID" id="109069709"/>
<dbReference type="AlphaFoldDB" id="A0A9Q9W6A3"/>
<reference evidence="1 2" key="1">
    <citation type="submission" date="2025-04" db="UniProtKB">
        <authorList>
            <consortium name="RefSeq"/>
        </authorList>
    </citation>
    <scope>IDENTIFICATION</scope>
    <source>
        <tissue evidence="1 2">Muscle</tissue>
    </source>
</reference>
<evidence type="ECO:0000313" key="1">
    <source>
        <dbReference type="RefSeq" id="XP_042577622.1"/>
    </source>
</evidence>
<dbReference type="KEGG" id="ccar:109069709"/>
<gene>
    <name evidence="1 2" type="primary">LOC109069709</name>
</gene>
<dbReference type="Proteomes" id="UP001155660">
    <property type="component" value="Chromosome B4"/>
</dbReference>
<proteinExistence type="predicted"/>
<dbReference type="RefSeq" id="XP_042577622.1">
    <property type="nucleotide sequence ID" value="XM_042721688.1"/>
</dbReference>
<dbReference type="RefSeq" id="XP_042577623.1">
    <property type="nucleotide sequence ID" value="XM_042721689.1"/>
</dbReference>
<sequence>MKKMKKCQLWAFCVLNLGDEKEHLSSSKSCQQTKPTPLGKQIRQKLGLLSAAEGQSLLCLLCSRCVCASLTCCSSRHFFTLRSAGKTFFIVTLLSCDTLEYETSASAAQQNKGCRKQSSGTCGQTFALITEIWSWTGPPLLSPPLYGLPLSSPPQPSSLGHLTAPGKSPVSWFRGCWISVVCERRSASPLSPRAMSSSGYAFQPEKKNKQTKKTFGLNSCLIFFLPHLLRLPSFAKE</sequence>
<name>A0A9Q9W6A3_CYPCA</name>
<organism evidence="1">
    <name type="scientific">Cyprinus carpio</name>
    <name type="common">Common carp</name>
    <dbReference type="NCBI Taxonomy" id="7962"/>
    <lineage>
        <taxon>Eukaryota</taxon>
        <taxon>Metazoa</taxon>
        <taxon>Chordata</taxon>
        <taxon>Craniata</taxon>
        <taxon>Vertebrata</taxon>
        <taxon>Euteleostomi</taxon>
        <taxon>Actinopterygii</taxon>
        <taxon>Neopterygii</taxon>
        <taxon>Teleostei</taxon>
        <taxon>Ostariophysi</taxon>
        <taxon>Cypriniformes</taxon>
        <taxon>Cyprinidae</taxon>
        <taxon>Cyprininae</taxon>
        <taxon>Cyprinus</taxon>
    </lineage>
</organism>
<evidence type="ECO:0000313" key="2">
    <source>
        <dbReference type="RefSeq" id="XP_042577623.1"/>
    </source>
</evidence>